<sequence>MLITAIIVEDQPMSADILKKFCERSGNIRLLHHFPDAIAAGHFLQSNKVDLVFLDVEMPGPSGFDLLDQLSCKPHVIMTTADTGYAFTAFEYHVTDYLKKPYTYQRFREAIEKITPASAPIKAAIPAEKSPLEEDIFIRCNGQLVKLKSSEILYIESMGDYVRFVTKDKKYITHNSMKKLLSQINPDIFCQVHRSYIINIDKLNDFRDNNASIEGHLVPVSKSNKTKVLNQIRILQ</sequence>
<organism evidence="4 5">
    <name type="scientific">Flavihumibacter stibioxidans</name>
    <dbReference type="NCBI Taxonomy" id="1834163"/>
    <lineage>
        <taxon>Bacteria</taxon>
        <taxon>Pseudomonadati</taxon>
        <taxon>Bacteroidota</taxon>
        <taxon>Chitinophagia</taxon>
        <taxon>Chitinophagales</taxon>
        <taxon>Chitinophagaceae</taxon>
        <taxon>Flavihumibacter</taxon>
    </lineage>
</organism>
<dbReference type="InterPro" id="IPR046947">
    <property type="entry name" value="LytR-like"/>
</dbReference>
<comment type="caution">
    <text evidence="4">The sequence shown here is derived from an EMBL/GenBank/DDBJ whole genome shotgun (WGS) entry which is preliminary data.</text>
</comment>
<evidence type="ECO:0000259" key="3">
    <source>
        <dbReference type="PROSITE" id="PS50930"/>
    </source>
</evidence>
<dbReference type="RefSeq" id="WP_187258220.1">
    <property type="nucleotide sequence ID" value="NZ_JBHULF010000005.1"/>
</dbReference>
<evidence type="ECO:0000259" key="2">
    <source>
        <dbReference type="PROSITE" id="PS50110"/>
    </source>
</evidence>
<evidence type="ECO:0000256" key="1">
    <source>
        <dbReference type="PROSITE-ProRule" id="PRU00169"/>
    </source>
</evidence>
<gene>
    <name evidence="4" type="ORF">BC349_17725</name>
</gene>
<dbReference type="SMART" id="SM00448">
    <property type="entry name" value="REC"/>
    <property type="match status" value="1"/>
</dbReference>
<dbReference type="InterPro" id="IPR011006">
    <property type="entry name" value="CheY-like_superfamily"/>
</dbReference>
<dbReference type="Pfam" id="PF00072">
    <property type="entry name" value="Response_reg"/>
    <property type="match status" value="1"/>
</dbReference>
<dbReference type="Gene3D" id="2.40.50.1020">
    <property type="entry name" value="LytTr DNA-binding domain"/>
    <property type="match status" value="1"/>
</dbReference>
<dbReference type="PROSITE" id="PS50110">
    <property type="entry name" value="RESPONSE_REGULATORY"/>
    <property type="match status" value="1"/>
</dbReference>
<dbReference type="Proteomes" id="UP000765802">
    <property type="component" value="Unassembled WGS sequence"/>
</dbReference>
<reference evidence="4 5" key="1">
    <citation type="submission" date="2016-07" db="EMBL/GenBank/DDBJ databases">
        <title>Genome analysis of Flavihumibacter stibioxidans YS-17.</title>
        <authorList>
            <person name="Shi K."/>
            <person name="Han Y."/>
            <person name="Wang G."/>
        </authorList>
    </citation>
    <scope>NUCLEOTIDE SEQUENCE [LARGE SCALE GENOMIC DNA]</scope>
    <source>
        <strain evidence="4 5">YS-17</strain>
    </source>
</reference>
<accession>A0ABR7MCY8</accession>
<dbReference type="InterPro" id="IPR001789">
    <property type="entry name" value="Sig_transdc_resp-reg_receiver"/>
</dbReference>
<feature type="domain" description="Response regulatory" evidence="2">
    <location>
        <begin position="4"/>
        <end position="115"/>
    </location>
</feature>
<evidence type="ECO:0000313" key="4">
    <source>
        <dbReference type="EMBL" id="MBC6492900.1"/>
    </source>
</evidence>
<dbReference type="SUPFAM" id="SSF52172">
    <property type="entry name" value="CheY-like"/>
    <property type="match status" value="1"/>
</dbReference>
<dbReference type="PANTHER" id="PTHR37299:SF1">
    <property type="entry name" value="STAGE 0 SPORULATION PROTEIN A HOMOLOG"/>
    <property type="match status" value="1"/>
</dbReference>
<evidence type="ECO:0008006" key="6">
    <source>
        <dbReference type="Google" id="ProtNLM"/>
    </source>
</evidence>
<dbReference type="Gene3D" id="3.40.50.2300">
    <property type="match status" value="1"/>
</dbReference>
<dbReference type="InterPro" id="IPR007492">
    <property type="entry name" value="LytTR_DNA-bd_dom"/>
</dbReference>
<evidence type="ECO:0000313" key="5">
    <source>
        <dbReference type="Proteomes" id="UP000765802"/>
    </source>
</evidence>
<dbReference type="EMBL" id="MBUA01000030">
    <property type="protein sequence ID" value="MBC6492900.1"/>
    <property type="molecule type" value="Genomic_DNA"/>
</dbReference>
<dbReference type="SMART" id="SM00850">
    <property type="entry name" value="LytTR"/>
    <property type="match status" value="1"/>
</dbReference>
<keyword evidence="1" id="KW-0597">Phosphoprotein</keyword>
<protein>
    <recommendedName>
        <fullName evidence="6">LytTR family two component transcriptional regulator</fullName>
    </recommendedName>
</protein>
<feature type="modified residue" description="4-aspartylphosphate" evidence="1">
    <location>
        <position position="55"/>
    </location>
</feature>
<keyword evidence="5" id="KW-1185">Reference proteome</keyword>
<name>A0ABR7MCY8_9BACT</name>
<proteinExistence type="predicted"/>
<feature type="domain" description="HTH LytTR-type" evidence="3">
    <location>
        <begin position="136"/>
        <end position="234"/>
    </location>
</feature>
<dbReference type="Pfam" id="PF04397">
    <property type="entry name" value="LytTR"/>
    <property type="match status" value="1"/>
</dbReference>
<dbReference type="PANTHER" id="PTHR37299">
    <property type="entry name" value="TRANSCRIPTIONAL REGULATOR-RELATED"/>
    <property type="match status" value="1"/>
</dbReference>
<dbReference type="PROSITE" id="PS50930">
    <property type="entry name" value="HTH_LYTTR"/>
    <property type="match status" value="1"/>
</dbReference>